<accession>A0A0F2T6J3</accession>
<dbReference type="Proteomes" id="UP000033699">
    <property type="component" value="Unassembled WGS sequence"/>
</dbReference>
<evidence type="ECO:0000256" key="1">
    <source>
        <dbReference type="SAM" id="MobiDB-lite"/>
    </source>
</evidence>
<name>A0A0F2T6J3_STRR3</name>
<gene>
    <name evidence="2" type="ORF">VM95_35960</name>
</gene>
<reference evidence="2 3" key="1">
    <citation type="submission" date="2015-02" db="EMBL/GenBank/DDBJ databases">
        <authorList>
            <person name="Ju K.-S."/>
            <person name="Doroghazi J.R."/>
            <person name="Metcalf W."/>
        </authorList>
    </citation>
    <scope>NUCLEOTIDE SEQUENCE [LARGE SCALE GENOMIC DNA]</scope>
    <source>
        <strain evidence="2 3">ATCC 31215</strain>
    </source>
</reference>
<comment type="caution">
    <text evidence="2">The sequence shown here is derived from an EMBL/GenBank/DDBJ whole genome shotgun (WGS) entry which is preliminary data.</text>
</comment>
<evidence type="ECO:0000313" key="2">
    <source>
        <dbReference type="EMBL" id="KJS58016.1"/>
    </source>
</evidence>
<dbReference type="PATRIC" id="fig|359131.3.peg.1907"/>
<dbReference type="EMBL" id="JZKH01000151">
    <property type="protein sequence ID" value="KJS58016.1"/>
    <property type="molecule type" value="Genomic_DNA"/>
</dbReference>
<dbReference type="AlphaFoldDB" id="A0A0F2T6J3"/>
<feature type="region of interest" description="Disordered" evidence="1">
    <location>
        <begin position="40"/>
        <end position="68"/>
    </location>
</feature>
<keyword evidence="3" id="KW-1185">Reference proteome</keyword>
<proteinExistence type="predicted"/>
<organism evidence="2 3">
    <name type="scientific">Streptomyces rubellomurinus (strain ATCC 31215)</name>
    <dbReference type="NCBI Taxonomy" id="359131"/>
    <lineage>
        <taxon>Bacteria</taxon>
        <taxon>Bacillati</taxon>
        <taxon>Actinomycetota</taxon>
        <taxon>Actinomycetes</taxon>
        <taxon>Kitasatosporales</taxon>
        <taxon>Streptomycetaceae</taxon>
        <taxon>Streptomyces</taxon>
    </lineage>
</organism>
<evidence type="ECO:0000313" key="3">
    <source>
        <dbReference type="Proteomes" id="UP000033699"/>
    </source>
</evidence>
<protein>
    <submittedName>
        <fullName evidence="2">Uncharacterized protein</fullName>
    </submittedName>
</protein>
<sequence length="141" mass="14652">MFLGIHLRDGILSINASITLGVPGPAPLLLSVPLRLSVRTSGPHGEATSSEESLIVHAGPSPASGRIEVTKDRPFTFSVSVPAPESLREYGRQSSDREATAERFVVMSITDEGVGFFRAAAGVAAPPGSESTLVASWPLGA</sequence>